<organism evidence="2 3">
    <name type="scientific">Caldanaerobius fijiensis DSM 17918</name>
    <dbReference type="NCBI Taxonomy" id="1121256"/>
    <lineage>
        <taxon>Bacteria</taxon>
        <taxon>Bacillati</taxon>
        <taxon>Bacillota</taxon>
        <taxon>Clostridia</taxon>
        <taxon>Thermoanaerobacterales</taxon>
        <taxon>Thermoanaerobacteraceae</taxon>
        <taxon>Caldanaerobius</taxon>
    </lineage>
</organism>
<dbReference type="RefSeq" id="WP_073344747.1">
    <property type="nucleotide sequence ID" value="NZ_FQVH01000024.1"/>
</dbReference>
<keyword evidence="1" id="KW-1133">Transmembrane helix</keyword>
<reference evidence="2 3" key="1">
    <citation type="submission" date="2016-11" db="EMBL/GenBank/DDBJ databases">
        <authorList>
            <person name="Jaros S."/>
            <person name="Januszkiewicz K."/>
            <person name="Wedrychowicz H."/>
        </authorList>
    </citation>
    <scope>NUCLEOTIDE SEQUENCE [LARGE SCALE GENOMIC DNA]</scope>
    <source>
        <strain evidence="2 3">DSM 17918</strain>
    </source>
</reference>
<evidence type="ECO:0000256" key="1">
    <source>
        <dbReference type="SAM" id="Phobius"/>
    </source>
</evidence>
<keyword evidence="3" id="KW-1185">Reference proteome</keyword>
<keyword evidence="1" id="KW-0812">Transmembrane</keyword>
<proteinExistence type="predicted"/>
<dbReference type="SUPFAM" id="SSF53850">
    <property type="entry name" value="Periplasmic binding protein-like II"/>
    <property type="match status" value="1"/>
</dbReference>
<feature type="transmembrane region" description="Helical" evidence="1">
    <location>
        <begin position="16"/>
        <end position="38"/>
    </location>
</feature>
<evidence type="ECO:0000313" key="3">
    <source>
        <dbReference type="Proteomes" id="UP000184088"/>
    </source>
</evidence>
<gene>
    <name evidence="2" type="ORF">SAMN02746089_01977</name>
</gene>
<dbReference type="OrthoDB" id="54751at2"/>
<protein>
    <recommendedName>
        <fullName evidence="4">Extracellular solute-binding protein</fullName>
    </recommendedName>
</protein>
<dbReference type="STRING" id="1121256.SAMN02746089_01977"/>
<name>A0A1M5BX57_9THEO</name>
<dbReference type="AlphaFoldDB" id="A0A1M5BX57"/>
<evidence type="ECO:0000313" key="2">
    <source>
        <dbReference type="EMBL" id="SHF46991.1"/>
    </source>
</evidence>
<evidence type="ECO:0008006" key="4">
    <source>
        <dbReference type="Google" id="ProtNLM"/>
    </source>
</evidence>
<dbReference type="Gene3D" id="3.40.190.10">
    <property type="entry name" value="Periplasmic binding protein-like II"/>
    <property type="match status" value="1"/>
</dbReference>
<dbReference type="EMBL" id="FQVH01000024">
    <property type="protein sequence ID" value="SHF46991.1"/>
    <property type="molecule type" value="Genomic_DNA"/>
</dbReference>
<dbReference type="Proteomes" id="UP000184088">
    <property type="component" value="Unassembled WGS sequence"/>
</dbReference>
<accession>A0A1M5BX57</accession>
<sequence length="206" mass="24188">MKIDKEKILDHFYYEWWKYVVAILIILFVWNITSNYIYQKSIEGKKIEIYLVGPYLADSNLQHIKSRMLRDFPELKEILLSNIPMRGPEDMAAWQKVMTYIGSQTGDIYVFDKDIFVQFAKRGAFLPLESYLKNGVLNIPRDDTARGTVLSDLDKKDHVYGLPIDSLQKLNQMGFDTRDKFISVTAFSKKKDTSVKILRWIFDNLR</sequence>
<keyword evidence="1" id="KW-0472">Membrane</keyword>